<evidence type="ECO:0000313" key="3">
    <source>
        <dbReference type="EMBL" id="EXV05665.1"/>
    </source>
</evidence>
<feature type="compositionally biased region" description="Low complexity" evidence="1">
    <location>
        <begin position="161"/>
        <end position="174"/>
    </location>
</feature>
<evidence type="ECO:0000256" key="1">
    <source>
        <dbReference type="SAM" id="MobiDB-lite"/>
    </source>
</evidence>
<dbReference type="OrthoDB" id="3942074at2759"/>
<evidence type="ECO:0000313" key="4">
    <source>
        <dbReference type="Proteomes" id="UP000030151"/>
    </source>
</evidence>
<evidence type="ECO:0008006" key="5">
    <source>
        <dbReference type="Google" id="ProtNLM"/>
    </source>
</evidence>
<proteinExistence type="predicted"/>
<feature type="compositionally biased region" description="Low complexity" evidence="1">
    <location>
        <begin position="98"/>
        <end position="125"/>
    </location>
</feature>
<sequence length="201" mass="19744">MGPHSFALGALCLASLAFARTDLVGCTYFDTVSAYPGGQSFATRIWYVPGSGELCEFLDCGGGRAPPKTTVPGCAAYEGTETYSPSFINPKTLGHAPATVSPAKTTSSSAAGSSTAASSPGITGTEVPATTEASAWSETGSKTAMVTSTPSGSGSRGAAMTNTTKPTTISSTGAAAGLPTAGPVVLGSWMAAGVVAGLGLF</sequence>
<organism evidence="3 4">
    <name type="scientific">Metarhizium robertsii</name>
    <dbReference type="NCBI Taxonomy" id="568076"/>
    <lineage>
        <taxon>Eukaryota</taxon>
        <taxon>Fungi</taxon>
        <taxon>Dikarya</taxon>
        <taxon>Ascomycota</taxon>
        <taxon>Pezizomycotina</taxon>
        <taxon>Sordariomycetes</taxon>
        <taxon>Hypocreomycetidae</taxon>
        <taxon>Hypocreales</taxon>
        <taxon>Clavicipitaceae</taxon>
        <taxon>Metarhizium</taxon>
    </lineage>
</organism>
<dbReference type="AlphaFoldDB" id="A0A0A1V710"/>
<dbReference type="HOGENOM" id="CLU_086099_0_0_1"/>
<feature type="chain" id="PRO_5001992419" description="Siderophore biosynthesis enzyme" evidence="2">
    <location>
        <begin position="20"/>
        <end position="201"/>
    </location>
</feature>
<accession>A0A0A1V710</accession>
<feature type="compositionally biased region" description="Polar residues" evidence="1">
    <location>
        <begin position="131"/>
        <end position="153"/>
    </location>
</feature>
<dbReference type="Proteomes" id="UP000030151">
    <property type="component" value="Unassembled WGS sequence"/>
</dbReference>
<gene>
    <name evidence="3" type="ORF">X797_000381</name>
</gene>
<evidence type="ECO:0000256" key="2">
    <source>
        <dbReference type="SAM" id="SignalP"/>
    </source>
</evidence>
<protein>
    <recommendedName>
        <fullName evidence="5">Siderophore biosynthesis enzyme</fullName>
    </recommendedName>
</protein>
<name>A0A0A1V710_9HYPO</name>
<dbReference type="eggNOG" id="ENOG502SQV7">
    <property type="taxonomic scope" value="Eukaryota"/>
</dbReference>
<keyword evidence="2" id="KW-0732">Signal</keyword>
<feature type="region of interest" description="Disordered" evidence="1">
    <location>
        <begin position="98"/>
        <end position="174"/>
    </location>
</feature>
<reference evidence="3 4" key="1">
    <citation type="submission" date="2014-02" db="EMBL/GenBank/DDBJ databases">
        <title>The genome sequence of the entomopathogenic fungus Metarhizium robertsii ARSEF 2575.</title>
        <authorList>
            <person name="Giuliano Garisto Donzelli B."/>
            <person name="Roe B.A."/>
            <person name="Macmil S.L."/>
            <person name="Krasnoff S.B."/>
            <person name="Gibson D.M."/>
        </authorList>
    </citation>
    <scope>NUCLEOTIDE SEQUENCE [LARGE SCALE GENOMIC DNA]</scope>
    <source>
        <strain evidence="3 4">ARSEF 2575</strain>
    </source>
</reference>
<feature type="signal peptide" evidence="2">
    <location>
        <begin position="1"/>
        <end position="19"/>
    </location>
</feature>
<dbReference type="EMBL" id="JELW01000001">
    <property type="protein sequence ID" value="EXV05665.1"/>
    <property type="molecule type" value="Genomic_DNA"/>
</dbReference>
<comment type="caution">
    <text evidence="3">The sequence shown here is derived from an EMBL/GenBank/DDBJ whole genome shotgun (WGS) entry which is preliminary data.</text>
</comment>